<feature type="transmembrane region" description="Helical" evidence="1">
    <location>
        <begin position="236"/>
        <end position="259"/>
    </location>
</feature>
<feature type="transmembrane region" description="Helical" evidence="1">
    <location>
        <begin position="125"/>
        <end position="147"/>
    </location>
</feature>
<dbReference type="GO" id="GO:0140359">
    <property type="term" value="F:ABC-type transporter activity"/>
    <property type="evidence" value="ECO:0007669"/>
    <property type="project" value="InterPro"/>
</dbReference>
<protein>
    <recommendedName>
        <fullName evidence="4">ABC transporter permease</fullName>
    </recommendedName>
</protein>
<feature type="transmembrane region" description="Helical" evidence="1">
    <location>
        <begin position="195"/>
        <end position="216"/>
    </location>
</feature>
<dbReference type="Proteomes" id="UP000002218">
    <property type="component" value="Chromosome"/>
</dbReference>
<accession>C8X613</accession>
<dbReference type="OrthoDB" id="3686802at2"/>
<keyword evidence="3" id="KW-1185">Reference proteome</keyword>
<keyword evidence="1" id="KW-0472">Membrane</keyword>
<evidence type="ECO:0000256" key="1">
    <source>
        <dbReference type="SAM" id="Phobius"/>
    </source>
</evidence>
<dbReference type="KEGG" id="nml:Namu_0354"/>
<dbReference type="EMBL" id="CP001737">
    <property type="protein sequence ID" value="ACV76784.1"/>
    <property type="molecule type" value="Genomic_DNA"/>
</dbReference>
<dbReference type="AlphaFoldDB" id="C8X613"/>
<dbReference type="eggNOG" id="COG1277">
    <property type="taxonomic scope" value="Bacteria"/>
</dbReference>
<evidence type="ECO:0008006" key="4">
    <source>
        <dbReference type="Google" id="ProtNLM"/>
    </source>
</evidence>
<dbReference type="Pfam" id="PF12679">
    <property type="entry name" value="ABC2_membrane_2"/>
    <property type="match status" value="1"/>
</dbReference>
<proteinExistence type="predicted"/>
<sequence>MLHNVATKTLFDQRRTLLAWTISLALLVGMYVAIWPSIRDQPAMTDFLNSMPPAIRSMFAMSGADMSTPIGYVKIEMLSLMAPLLVLLYAVSTGAAAVAGEEDRHTLDLLLANPVSRSRVVLDKLLAMTVGIVLLAGATAVALMVISPLADMSLPTGPIVAAMVHLALLGLVFGTLATAVGAATGNLTAARAVPAVTAVIAYVVNGLGPQVSWLAPAQKFSPFYQYTGHDPLLNGLSVPAVLIALATAAVLAEIAVAGFRRRDVAA</sequence>
<evidence type="ECO:0000313" key="2">
    <source>
        <dbReference type="EMBL" id="ACV76784.1"/>
    </source>
</evidence>
<dbReference type="GO" id="GO:0005886">
    <property type="term" value="C:plasma membrane"/>
    <property type="evidence" value="ECO:0007669"/>
    <property type="project" value="UniProtKB-SubCell"/>
</dbReference>
<feature type="transmembrane region" description="Helical" evidence="1">
    <location>
        <begin position="159"/>
        <end position="183"/>
    </location>
</feature>
<gene>
    <name evidence="2" type="ordered locus">Namu_0354</name>
</gene>
<keyword evidence="1" id="KW-1133">Transmembrane helix</keyword>
<dbReference type="PANTHER" id="PTHR43471">
    <property type="entry name" value="ABC TRANSPORTER PERMEASE"/>
    <property type="match status" value="1"/>
</dbReference>
<reference evidence="2 3" key="2">
    <citation type="journal article" date="2010" name="Stand. Genomic Sci.">
        <title>Complete genome sequence of Nakamurella multipartita type strain (Y-104).</title>
        <authorList>
            <person name="Tice H."/>
            <person name="Mayilraj S."/>
            <person name="Sims D."/>
            <person name="Lapidus A."/>
            <person name="Nolan M."/>
            <person name="Lucas S."/>
            <person name="Glavina Del Rio T."/>
            <person name="Copeland A."/>
            <person name="Cheng J.F."/>
            <person name="Meincke L."/>
            <person name="Bruce D."/>
            <person name="Goodwin L."/>
            <person name="Pitluck S."/>
            <person name="Ivanova N."/>
            <person name="Mavromatis K."/>
            <person name="Ovchinnikova G."/>
            <person name="Pati A."/>
            <person name="Chen A."/>
            <person name="Palaniappan K."/>
            <person name="Land M."/>
            <person name="Hauser L."/>
            <person name="Chang Y.J."/>
            <person name="Jeffries C.D."/>
            <person name="Detter J.C."/>
            <person name="Brettin T."/>
            <person name="Rohde M."/>
            <person name="Goker M."/>
            <person name="Bristow J."/>
            <person name="Eisen J.A."/>
            <person name="Markowitz V."/>
            <person name="Hugenholtz P."/>
            <person name="Kyrpides N.C."/>
            <person name="Klenk H.P."/>
            <person name="Chen F."/>
        </authorList>
    </citation>
    <scope>NUCLEOTIDE SEQUENCE [LARGE SCALE GENOMIC DNA]</scope>
    <source>
        <strain evidence="3">ATCC 700099 / DSM 44233 / CIP 104796 / JCM 9543 / NBRC 105858 / Y-104</strain>
    </source>
</reference>
<dbReference type="STRING" id="479431.Namu_0354"/>
<dbReference type="InParanoid" id="C8X613"/>
<reference evidence="3" key="1">
    <citation type="submission" date="2009-09" db="EMBL/GenBank/DDBJ databases">
        <title>The complete genome of Nakamurella multipartita DSM 44233.</title>
        <authorList>
            <consortium name="US DOE Joint Genome Institute (JGI-PGF)"/>
            <person name="Lucas S."/>
            <person name="Copeland A."/>
            <person name="Lapidus A."/>
            <person name="Glavina del Rio T."/>
            <person name="Dalin E."/>
            <person name="Tice H."/>
            <person name="Bruce D."/>
            <person name="Goodwin L."/>
            <person name="Pitluck S."/>
            <person name="Kyrpides N."/>
            <person name="Mavromatis K."/>
            <person name="Ivanova N."/>
            <person name="Ovchinnikova G."/>
            <person name="Sims D."/>
            <person name="Meincke L."/>
            <person name="Brettin T."/>
            <person name="Detter J.C."/>
            <person name="Han C."/>
            <person name="Larimer F."/>
            <person name="Land M."/>
            <person name="Hauser L."/>
            <person name="Markowitz V."/>
            <person name="Cheng J.-F."/>
            <person name="Hugenholtz P."/>
            <person name="Woyke T."/>
            <person name="Wu D."/>
            <person name="Klenk H.-P."/>
            <person name="Eisen J.A."/>
        </authorList>
    </citation>
    <scope>NUCLEOTIDE SEQUENCE [LARGE SCALE GENOMIC DNA]</scope>
    <source>
        <strain evidence="3">ATCC 700099 / DSM 44233 / CIP 104796 / JCM 9543 / NBRC 105858 / Y-104</strain>
    </source>
</reference>
<dbReference type="RefSeq" id="WP_012814259.1">
    <property type="nucleotide sequence ID" value="NC_013235.1"/>
</dbReference>
<name>C8X613_NAKMY</name>
<keyword evidence="1" id="KW-0812">Transmembrane</keyword>
<organism evidence="2 3">
    <name type="scientific">Nakamurella multipartita (strain ATCC 700099 / DSM 44233 / CIP 104796 / JCM 9543 / NBRC 105858 / Y-104)</name>
    <name type="common">Microsphaera multipartita</name>
    <dbReference type="NCBI Taxonomy" id="479431"/>
    <lineage>
        <taxon>Bacteria</taxon>
        <taxon>Bacillati</taxon>
        <taxon>Actinomycetota</taxon>
        <taxon>Actinomycetes</taxon>
        <taxon>Nakamurellales</taxon>
        <taxon>Nakamurellaceae</taxon>
        <taxon>Nakamurella</taxon>
    </lineage>
</organism>
<dbReference type="HOGENOM" id="CLU_064090_3_0_11"/>
<feature type="transmembrane region" description="Helical" evidence="1">
    <location>
        <begin position="17"/>
        <end position="38"/>
    </location>
</feature>
<feature type="transmembrane region" description="Helical" evidence="1">
    <location>
        <begin position="77"/>
        <end position="99"/>
    </location>
</feature>
<evidence type="ECO:0000313" key="3">
    <source>
        <dbReference type="Proteomes" id="UP000002218"/>
    </source>
</evidence>